<protein>
    <submittedName>
        <fullName evidence="1">Uncharacterized protein</fullName>
    </submittedName>
</protein>
<keyword evidence="2" id="KW-1185">Reference proteome</keyword>
<organism evidence="1 2">
    <name type="scientific">Lactiplantibacillus daowaiensis</name>
    <dbReference type="NCBI Taxonomy" id="2559918"/>
    <lineage>
        <taxon>Bacteria</taxon>
        <taxon>Bacillati</taxon>
        <taxon>Bacillota</taxon>
        <taxon>Bacilli</taxon>
        <taxon>Lactobacillales</taxon>
        <taxon>Lactobacillaceae</taxon>
        <taxon>Lactiplantibacillus</taxon>
    </lineage>
</organism>
<name>A0ABW1RYQ7_9LACO</name>
<proteinExistence type="predicted"/>
<dbReference type="Proteomes" id="UP001596282">
    <property type="component" value="Unassembled WGS sequence"/>
</dbReference>
<evidence type="ECO:0000313" key="1">
    <source>
        <dbReference type="EMBL" id="MFC6180537.1"/>
    </source>
</evidence>
<accession>A0ABW1RYQ7</accession>
<dbReference type="RefSeq" id="WP_137629429.1">
    <property type="nucleotide sequence ID" value="NZ_BJDJ01000022.1"/>
</dbReference>
<dbReference type="EMBL" id="JBHSSC010000012">
    <property type="protein sequence ID" value="MFC6180537.1"/>
    <property type="molecule type" value="Genomic_DNA"/>
</dbReference>
<evidence type="ECO:0000313" key="2">
    <source>
        <dbReference type="Proteomes" id="UP001596282"/>
    </source>
</evidence>
<comment type="caution">
    <text evidence="1">The sequence shown here is derived from an EMBL/GenBank/DDBJ whole genome shotgun (WGS) entry which is preliminary data.</text>
</comment>
<sequence>MPSPYDRENLIINVLNEFAEKLHLANSDLVLLSYEFTADESEQLIAFLIKTSVQKQPVTQAELAAKIATIKPDADGVDFISAALINAFHAEGRFPQLQLA</sequence>
<gene>
    <name evidence="1" type="ORF">ACFP5Y_04795</name>
</gene>
<reference evidence="2" key="1">
    <citation type="journal article" date="2019" name="Int. J. Syst. Evol. Microbiol.">
        <title>The Global Catalogue of Microorganisms (GCM) 10K type strain sequencing project: providing services to taxonomists for standard genome sequencing and annotation.</title>
        <authorList>
            <consortium name="The Broad Institute Genomics Platform"/>
            <consortium name="The Broad Institute Genome Sequencing Center for Infectious Disease"/>
            <person name="Wu L."/>
            <person name="Ma J."/>
        </authorList>
    </citation>
    <scope>NUCLEOTIDE SEQUENCE [LARGE SCALE GENOMIC DNA]</scope>
    <source>
        <strain evidence="2">CCM 8933</strain>
    </source>
</reference>